<evidence type="ECO:0000313" key="8">
    <source>
        <dbReference type="Proteomes" id="UP000193529"/>
    </source>
</evidence>
<dbReference type="InterPro" id="IPR009057">
    <property type="entry name" value="Homeodomain-like_sf"/>
</dbReference>
<feature type="domain" description="HTH tetR-type" evidence="6">
    <location>
        <begin position="17"/>
        <end position="77"/>
    </location>
</feature>
<dbReference type="Gene3D" id="1.10.357.10">
    <property type="entry name" value="Tetracycline Repressor, domain 2"/>
    <property type="match status" value="1"/>
</dbReference>
<dbReference type="PANTHER" id="PTHR30055:SF238">
    <property type="entry name" value="MYCOFACTOCIN BIOSYNTHESIS TRANSCRIPTIONAL REGULATOR MFTR-RELATED"/>
    <property type="match status" value="1"/>
</dbReference>
<accession>A0A1X1ZS24</accession>
<feature type="DNA-binding region" description="H-T-H motif" evidence="4">
    <location>
        <begin position="40"/>
        <end position="59"/>
    </location>
</feature>
<evidence type="ECO:0000259" key="6">
    <source>
        <dbReference type="PROSITE" id="PS50977"/>
    </source>
</evidence>
<keyword evidence="8" id="KW-1185">Reference proteome</keyword>
<sequence>MPDKPTGQLSLRDRQRAQVHADIRLAAYRLFADRGFDNVTTEQIAAAAGVSPSTFFRYTTSKEDLLLEQVRRGGEAIATLLEQRPGDEPPDVALARAIEARTGAFQERDSEQWRAAILTAPTLLEKLTLIAPEDKSRMVKLTAARMRTDPERDSRPALLVHLVLAAADFGFQQWVRTCTSDRRPLQELVSEALRGVTNPTWRPGPGRGRAKGDPR</sequence>
<dbReference type="InterPro" id="IPR001647">
    <property type="entry name" value="HTH_TetR"/>
</dbReference>
<dbReference type="Proteomes" id="UP000193529">
    <property type="component" value="Unassembled WGS sequence"/>
</dbReference>
<dbReference type="Pfam" id="PF00440">
    <property type="entry name" value="TetR_N"/>
    <property type="match status" value="1"/>
</dbReference>
<evidence type="ECO:0000313" key="7">
    <source>
        <dbReference type="EMBL" id="ORW26157.1"/>
    </source>
</evidence>
<protein>
    <submittedName>
        <fullName evidence="7">Transcriptional regulator</fullName>
    </submittedName>
</protein>
<feature type="region of interest" description="Disordered" evidence="5">
    <location>
        <begin position="196"/>
        <end position="215"/>
    </location>
</feature>
<dbReference type="STRING" id="153971.AWC19_05095"/>
<dbReference type="PRINTS" id="PR00455">
    <property type="entry name" value="HTHTETR"/>
</dbReference>
<dbReference type="Gene3D" id="1.10.10.60">
    <property type="entry name" value="Homeodomain-like"/>
    <property type="match status" value="1"/>
</dbReference>
<reference evidence="7 8" key="1">
    <citation type="submission" date="2016-01" db="EMBL/GenBank/DDBJ databases">
        <title>The new phylogeny of the genus Mycobacterium.</title>
        <authorList>
            <person name="Tarcisio F."/>
            <person name="Conor M."/>
            <person name="Antonella G."/>
            <person name="Elisabetta G."/>
            <person name="Giulia F.S."/>
            <person name="Sara T."/>
            <person name="Anna F."/>
            <person name="Clotilde B."/>
            <person name="Roberto B."/>
            <person name="Veronica D.S."/>
            <person name="Fabio R."/>
            <person name="Monica P."/>
            <person name="Olivier J."/>
            <person name="Enrico T."/>
            <person name="Nicola S."/>
        </authorList>
    </citation>
    <scope>NUCLEOTIDE SEQUENCE [LARGE SCALE GENOMIC DNA]</scope>
    <source>
        <strain evidence="7 8">DSM 44572</strain>
    </source>
</reference>
<comment type="caution">
    <text evidence="7">The sequence shown here is derived from an EMBL/GenBank/DDBJ whole genome shotgun (WGS) entry which is preliminary data.</text>
</comment>
<dbReference type="EMBL" id="LQPJ01000089">
    <property type="protein sequence ID" value="ORW26157.1"/>
    <property type="molecule type" value="Genomic_DNA"/>
</dbReference>
<dbReference type="GO" id="GO:0000976">
    <property type="term" value="F:transcription cis-regulatory region binding"/>
    <property type="evidence" value="ECO:0007669"/>
    <property type="project" value="TreeGrafter"/>
</dbReference>
<keyword evidence="1" id="KW-0805">Transcription regulation</keyword>
<name>A0A1X1ZS24_9MYCO</name>
<dbReference type="InterPro" id="IPR050109">
    <property type="entry name" value="HTH-type_TetR-like_transc_reg"/>
</dbReference>
<dbReference type="PROSITE" id="PS50977">
    <property type="entry name" value="HTH_TETR_2"/>
    <property type="match status" value="1"/>
</dbReference>
<evidence type="ECO:0000256" key="1">
    <source>
        <dbReference type="ARBA" id="ARBA00023015"/>
    </source>
</evidence>
<keyword evidence="3" id="KW-0804">Transcription</keyword>
<keyword evidence="2 4" id="KW-0238">DNA-binding</keyword>
<dbReference type="InterPro" id="IPR041347">
    <property type="entry name" value="MftR_C"/>
</dbReference>
<dbReference type="AlphaFoldDB" id="A0A1X1ZS24"/>
<organism evidence="7 8">
    <name type="scientific">Mycobacterium palustre</name>
    <dbReference type="NCBI Taxonomy" id="153971"/>
    <lineage>
        <taxon>Bacteria</taxon>
        <taxon>Bacillati</taxon>
        <taxon>Actinomycetota</taxon>
        <taxon>Actinomycetes</taxon>
        <taxon>Mycobacteriales</taxon>
        <taxon>Mycobacteriaceae</taxon>
        <taxon>Mycobacterium</taxon>
        <taxon>Mycobacterium simiae complex</taxon>
    </lineage>
</organism>
<gene>
    <name evidence="7" type="ORF">AWC19_05095</name>
</gene>
<evidence type="ECO:0000256" key="2">
    <source>
        <dbReference type="ARBA" id="ARBA00023125"/>
    </source>
</evidence>
<evidence type="ECO:0000256" key="5">
    <source>
        <dbReference type="SAM" id="MobiDB-lite"/>
    </source>
</evidence>
<proteinExistence type="predicted"/>
<dbReference type="SUPFAM" id="SSF46689">
    <property type="entry name" value="Homeodomain-like"/>
    <property type="match status" value="1"/>
</dbReference>
<dbReference type="GO" id="GO:0003700">
    <property type="term" value="F:DNA-binding transcription factor activity"/>
    <property type="evidence" value="ECO:0007669"/>
    <property type="project" value="TreeGrafter"/>
</dbReference>
<evidence type="ECO:0000256" key="4">
    <source>
        <dbReference type="PROSITE-ProRule" id="PRU00335"/>
    </source>
</evidence>
<evidence type="ECO:0000256" key="3">
    <source>
        <dbReference type="ARBA" id="ARBA00023163"/>
    </source>
</evidence>
<dbReference type="Pfam" id="PF17754">
    <property type="entry name" value="TetR_C_14"/>
    <property type="match status" value="1"/>
</dbReference>
<dbReference type="PANTHER" id="PTHR30055">
    <property type="entry name" value="HTH-TYPE TRANSCRIPTIONAL REGULATOR RUTR"/>
    <property type="match status" value="1"/>
</dbReference>